<name>A0A0A8Y603_ARUDO</name>
<reference evidence="1" key="2">
    <citation type="journal article" date="2015" name="Data Brief">
        <title>Shoot transcriptome of the giant reed, Arundo donax.</title>
        <authorList>
            <person name="Barrero R.A."/>
            <person name="Guerrero F.D."/>
            <person name="Moolhuijzen P."/>
            <person name="Goolsby J.A."/>
            <person name="Tidwell J."/>
            <person name="Bellgard S.E."/>
            <person name="Bellgard M.I."/>
        </authorList>
    </citation>
    <scope>NUCLEOTIDE SEQUENCE</scope>
    <source>
        <tissue evidence="1">Shoot tissue taken approximately 20 cm above the soil surface</tissue>
    </source>
</reference>
<evidence type="ECO:0000313" key="1">
    <source>
        <dbReference type="EMBL" id="JAD21481.1"/>
    </source>
</evidence>
<accession>A0A0A8Y603</accession>
<sequence>MWRNKSQNIYLGASQQTIRGILVTPSTKAKLLLDLILMSAYVRMSCSQSCACLGEQINRCVS</sequence>
<reference evidence="1" key="1">
    <citation type="submission" date="2014-09" db="EMBL/GenBank/DDBJ databases">
        <authorList>
            <person name="Magalhaes I.L.F."/>
            <person name="Oliveira U."/>
            <person name="Santos F.R."/>
            <person name="Vidigal T.H.D.A."/>
            <person name="Brescovit A.D."/>
            <person name="Santos A.J."/>
        </authorList>
    </citation>
    <scope>NUCLEOTIDE SEQUENCE</scope>
    <source>
        <tissue evidence="1">Shoot tissue taken approximately 20 cm above the soil surface</tissue>
    </source>
</reference>
<proteinExistence type="predicted"/>
<organism evidence="1">
    <name type="scientific">Arundo donax</name>
    <name type="common">Giant reed</name>
    <name type="synonym">Donax arundinaceus</name>
    <dbReference type="NCBI Taxonomy" id="35708"/>
    <lineage>
        <taxon>Eukaryota</taxon>
        <taxon>Viridiplantae</taxon>
        <taxon>Streptophyta</taxon>
        <taxon>Embryophyta</taxon>
        <taxon>Tracheophyta</taxon>
        <taxon>Spermatophyta</taxon>
        <taxon>Magnoliopsida</taxon>
        <taxon>Liliopsida</taxon>
        <taxon>Poales</taxon>
        <taxon>Poaceae</taxon>
        <taxon>PACMAD clade</taxon>
        <taxon>Arundinoideae</taxon>
        <taxon>Arundineae</taxon>
        <taxon>Arundo</taxon>
    </lineage>
</organism>
<dbReference type="EMBL" id="GBRH01276414">
    <property type="protein sequence ID" value="JAD21481.1"/>
    <property type="molecule type" value="Transcribed_RNA"/>
</dbReference>
<dbReference type="AlphaFoldDB" id="A0A0A8Y603"/>
<protein>
    <submittedName>
        <fullName evidence="1">Uncharacterized protein</fullName>
    </submittedName>
</protein>